<dbReference type="InterPro" id="IPR003593">
    <property type="entry name" value="AAA+_ATPase"/>
</dbReference>
<dbReference type="PANTHER" id="PTHR42734:SF5">
    <property type="entry name" value="IRON TRANSPORT SYSTEM ATP-BINDING PROTEIN HI_0361-RELATED"/>
    <property type="match status" value="1"/>
</dbReference>
<evidence type="ECO:0000313" key="7">
    <source>
        <dbReference type="Proteomes" id="UP000252204"/>
    </source>
</evidence>
<keyword evidence="3" id="KW-0547">Nucleotide-binding</keyword>
<dbReference type="PANTHER" id="PTHR42734">
    <property type="entry name" value="METAL TRANSPORT SYSTEM ATP-BINDING PROTEIN TM_0124-RELATED"/>
    <property type="match status" value="1"/>
</dbReference>
<comment type="similarity">
    <text evidence="1">Belongs to the ABC transporter superfamily.</text>
</comment>
<dbReference type="GO" id="GO:0016887">
    <property type="term" value="F:ATP hydrolysis activity"/>
    <property type="evidence" value="ECO:0007669"/>
    <property type="project" value="InterPro"/>
</dbReference>
<dbReference type="RefSeq" id="WP_113267995.1">
    <property type="nucleotide sequence ID" value="NZ_QNTU01000001.1"/>
</dbReference>
<dbReference type="PROSITE" id="PS00211">
    <property type="entry name" value="ABC_TRANSPORTER_1"/>
    <property type="match status" value="1"/>
</dbReference>
<dbReference type="InterPro" id="IPR027417">
    <property type="entry name" value="P-loop_NTPase"/>
</dbReference>
<dbReference type="InterPro" id="IPR003439">
    <property type="entry name" value="ABC_transporter-like_ATP-bd"/>
</dbReference>
<dbReference type="OrthoDB" id="9806726at2"/>
<keyword evidence="7" id="KW-1185">Reference proteome</keyword>
<organism evidence="6 7">
    <name type="scientific">Vreelandella sulfidaeris</name>
    <dbReference type="NCBI Taxonomy" id="115553"/>
    <lineage>
        <taxon>Bacteria</taxon>
        <taxon>Pseudomonadati</taxon>
        <taxon>Pseudomonadota</taxon>
        <taxon>Gammaproteobacteria</taxon>
        <taxon>Oceanospirillales</taxon>
        <taxon>Halomonadaceae</taxon>
        <taxon>Vreelandella</taxon>
    </lineage>
</organism>
<dbReference type="InterPro" id="IPR017871">
    <property type="entry name" value="ABC_transporter-like_CS"/>
</dbReference>
<dbReference type="Gene3D" id="3.40.50.300">
    <property type="entry name" value="P-loop containing nucleotide triphosphate hydrolases"/>
    <property type="match status" value="1"/>
</dbReference>
<dbReference type="CDD" id="cd03235">
    <property type="entry name" value="ABC_Metallic_Cations"/>
    <property type="match status" value="1"/>
</dbReference>
<evidence type="ECO:0000259" key="5">
    <source>
        <dbReference type="PROSITE" id="PS50893"/>
    </source>
</evidence>
<dbReference type="InterPro" id="IPR050153">
    <property type="entry name" value="Metal_Ion_Import_ABC"/>
</dbReference>
<comment type="caution">
    <text evidence="6">The sequence shown here is derived from an EMBL/GenBank/DDBJ whole genome shotgun (WGS) entry which is preliminary data.</text>
</comment>
<dbReference type="SMART" id="SM00382">
    <property type="entry name" value="AAA"/>
    <property type="match status" value="1"/>
</dbReference>
<dbReference type="Proteomes" id="UP000252204">
    <property type="component" value="Unassembled WGS sequence"/>
</dbReference>
<evidence type="ECO:0000313" key="6">
    <source>
        <dbReference type="EMBL" id="RBI69342.1"/>
    </source>
</evidence>
<evidence type="ECO:0000256" key="3">
    <source>
        <dbReference type="ARBA" id="ARBA00022741"/>
    </source>
</evidence>
<evidence type="ECO:0000256" key="4">
    <source>
        <dbReference type="ARBA" id="ARBA00022840"/>
    </source>
</evidence>
<dbReference type="SUPFAM" id="SSF52540">
    <property type="entry name" value="P-loop containing nucleoside triphosphate hydrolases"/>
    <property type="match status" value="1"/>
</dbReference>
<protein>
    <submittedName>
        <fullName evidence="6">ABC transporter</fullName>
    </submittedName>
</protein>
<dbReference type="Pfam" id="PF00005">
    <property type="entry name" value="ABC_tran"/>
    <property type="match status" value="1"/>
</dbReference>
<gene>
    <name evidence="6" type="ORF">DQ400_01210</name>
</gene>
<keyword evidence="2" id="KW-0813">Transport</keyword>
<dbReference type="EMBL" id="QNTU01000001">
    <property type="protein sequence ID" value="RBI69342.1"/>
    <property type="molecule type" value="Genomic_DNA"/>
</dbReference>
<accession>A0A365TU96</accession>
<evidence type="ECO:0000256" key="1">
    <source>
        <dbReference type="ARBA" id="ARBA00005417"/>
    </source>
</evidence>
<proteinExistence type="inferred from homology"/>
<dbReference type="AlphaFoldDB" id="A0A365TU96"/>
<keyword evidence="4" id="KW-0067">ATP-binding</keyword>
<sequence>MATTSGDAQVAIDIKGLYAAYQRQPVLENINLQFPANKWTAIVGPNGAGKSTLFHVLTGSMKALRGKVQAFGEPISTHRKAGHIAYMAQREAIEWDFPVSVWETVMGGRYGHMRHDPLWRRLLPSRWYDRRHGEAVYNALQSVDMLGLAERPIGALSGGQKKRVLLARTLAQQANILLLDEPLAGVDPPSEQLILDVLAREREAGRTVIMVTHDMPGARRHVDHVVLINRFIRGVGTPEEMLSDGKLAELAVSSTEQSANDVPIDNASVYKAAQG</sequence>
<feature type="domain" description="ABC transporter" evidence="5">
    <location>
        <begin position="12"/>
        <end position="255"/>
    </location>
</feature>
<dbReference type="PROSITE" id="PS50893">
    <property type="entry name" value="ABC_TRANSPORTER_2"/>
    <property type="match status" value="1"/>
</dbReference>
<name>A0A365TU96_9GAMM</name>
<dbReference type="GO" id="GO:0005524">
    <property type="term" value="F:ATP binding"/>
    <property type="evidence" value="ECO:0007669"/>
    <property type="project" value="UniProtKB-KW"/>
</dbReference>
<evidence type="ECO:0000256" key="2">
    <source>
        <dbReference type="ARBA" id="ARBA00022448"/>
    </source>
</evidence>
<reference evidence="7" key="1">
    <citation type="submission" date="2018-06" db="EMBL/GenBank/DDBJ databases">
        <title>Whole genome sequencing of four bacterial strains from South Shetland trench revealing bio-synthetic gene clusters.</title>
        <authorList>
            <person name="Abdel-Mageed W.M."/>
            <person name="Lehri B."/>
            <person name="Jarmusch S."/>
            <person name="Miranda K."/>
            <person name="Goodfellow M."/>
            <person name="Jaspars M."/>
            <person name="Karlyshev A.V."/>
        </authorList>
    </citation>
    <scope>NUCLEOTIDE SEQUENCE [LARGE SCALE GENOMIC DNA]</scope>
    <source>
        <strain evidence="7">SST4</strain>
    </source>
</reference>